<evidence type="ECO:0000256" key="3">
    <source>
        <dbReference type="ARBA" id="ARBA00022723"/>
    </source>
</evidence>
<dbReference type="Proteomes" id="UP000027195">
    <property type="component" value="Unassembled WGS sequence"/>
</dbReference>
<feature type="domain" description="Isochorismatase-like" evidence="8">
    <location>
        <begin position="5"/>
        <end position="218"/>
    </location>
</feature>
<evidence type="ECO:0000256" key="5">
    <source>
        <dbReference type="ARBA" id="ARBA00037900"/>
    </source>
</evidence>
<keyword evidence="4" id="KW-0378">Hydrolase</keyword>
<proteinExistence type="inferred from homology"/>
<name>A0A067M9K4_BOTB1</name>
<dbReference type="AlphaFoldDB" id="A0A067M9K4"/>
<dbReference type="GO" id="GO:0008936">
    <property type="term" value="F:nicotinamidase activity"/>
    <property type="evidence" value="ECO:0007669"/>
    <property type="project" value="UniProtKB-EC"/>
</dbReference>
<evidence type="ECO:0000256" key="1">
    <source>
        <dbReference type="ARBA" id="ARBA00006336"/>
    </source>
</evidence>
<dbReference type="InParanoid" id="A0A067M9K4"/>
<dbReference type="EC" id="3.5.1.19" evidence="6"/>
<dbReference type="FunCoup" id="A0A067M9K4">
    <property type="interactions" value="50"/>
</dbReference>
<evidence type="ECO:0000256" key="4">
    <source>
        <dbReference type="ARBA" id="ARBA00022801"/>
    </source>
</evidence>
<gene>
    <name evidence="9" type="ORF">BOTBODRAFT_34416</name>
</gene>
<keyword evidence="3" id="KW-0479">Metal-binding</keyword>
<dbReference type="EMBL" id="KL198050">
    <property type="protein sequence ID" value="KDQ12443.1"/>
    <property type="molecule type" value="Genomic_DNA"/>
</dbReference>
<dbReference type="PANTHER" id="PTHR11080:SF2">
    <property type="entry name" value="LD05707P"/>
    <property type="match status" value="1"/>
</dbReference>
<dbReference type="InterPro" id="IPR000868">
    <property type="entry name" value="Isochorismatase-like_dom"/>
</dbReference>
<evidence type="ECO:0000313" key="9">
    <source>
        <dbReference type="EMBL" id="KDQ12443.1"/>
    </source>
</evidence>
<dbReference type="OrthoDB" id="1739143at2759"/>
<evidence type="ECO:0000256" key="2">
    <source>
        <dbReference type="ARBA" id="ARBA00022642"/>
    </source>
</evidence>
<evidence type="ECO:0000313" key="10">
    <source>
        <dbReference type="Proteomes" id="UP000027195"/>
    </source>
</evidence>
<dbReference type="GO" id="GO:0046872">
    <property type="term" value="F:metal ion binding"/>
    <property type="evidence" value="ECO:0007669"/>
    <property type="project" value="UniProtKB-KW"/>
</dbReference>
<reference evidence="10" key="1">
    <citation type="journal article" date="2014" name="Proc. Natl. Acad. Sci. U.S.A.">
        <title>Extensive sampling of basidiomycete genomes demonstrates inadequacy of the white-rot/brown-rot paradigm for wood decay fungi.</title>
        <authorList>
            <person name="Riley R."/>
            <person name="Salamov A.A."/>
            <person name="Brown D.W."/>
            <person name="Nagy L.G."/>
            <person name="Floudas D."/>
            <person name="Held B.W."/>
            <person name="Levasseur A."/>
            <person name="Lombard V."/>
            <person name="Morin E."/>
            <person name="Otillar R."/>
            <person name="Lindquist E.A."/>
            <person name="Sun H."/>
            <person name="LaButti K.M."/>
            <person name="Schmutz J."/>
            <person name="Jabbour D."/>
            <person name="Luo H."/>
            <person name="Baker S.E."/>
            <person name="Pisabarro A.G."/>
            <person name="Walton J.D."/>
            <person name="Blanchette R.A."/>
            <person name="Henrissat B."/>
            <person name="Martin F."/>
            <person name="Cullen D."/>
            <person name="Hibbett D.S."/>
            <person name="Grigoriev I.V."/>
        </authorList>
    </citation>
    <scope>NUCLEOTIDE SEQUENCE [LARGE SCALE GENOMIC DNA]</scope>
    <source>
        <strain evidence="10">FD-172 SS1</strain>
    </source>
</reference>
<organism evidence="9 10">
    <name type="scientific">Botryobasidium botryosum (strain FD-172 SS1)</name>
    <dbReference type="NCBI Taxonomy" id="930990"/>
    <lineage>
        <taxon>Eukaryota</taxon>
        <taxon>Fungi</taxon>
        <taxon>Dikarya</taxon>
        <taxon>Basidiomycota</taxon>
        <taxon>Agaricomycotina</taxon>
        <taxon>Agaricomycetes</taxon>
        <taxon>Cantharellales</taxon>
        <taxon>Botryobasidiaceae</taxon>
        <taxon>Botryobasidium</taxon>
    </lineage>
</organism>
<dbReference type="InterPro" id="IPR036380">
    <property type="entry name" value="Isochorismatase-like_sf"/>
</dbReference>
<comment type="pathway">
    <text evidence="5">Cofactor biosynthesis; nicotinate biosynthesis; nicotinate from nicotinamide: step 1/1.</text>
</comment>
<comment type="similarity">
    <text evidence="1">Belongs to the isochorismatase family.</text>
</comment>
<evidence type="ECO:0000256" key="7">
    <source>
        <dbReference type="ARBA" id="ARBA00043224"/>
    </source>
</evidence>
<dbReference type="Gene3D" id="3.40.50.850">
    <property type="entry name" value="Isochorismatase-like"/>
    <property type="match status" value="1"/>
</dbReference>
<dbReference type="STRING" id="930990.A0A067M9K4"/>
<evidence type="ECO:0000256" key="6">
    <source>
        <dbReference type="ARBA" id="ARBA00039017"/>
    </source>
</evidence>
<protein>
    <recommendedName>
        <fullName evidence="6">nicotinamidase</fullName>
        <ecNumber evidence="6">3.5.1.19</ecNumber>
    </recommendedName>
    <alternativeName>
        <fullName evidence="7">Nicotinamide deamidase</fullName>
    </alternativeName>
</protein>
<sequence length="223" mass="24156">MANSTALVVVDVQNDFLPGGSLAAPNGNDILPVIYDLLDHHSQFPLVVASVVSVHDHPQGHISFASTHNAEPFSTINVPIPLSDETYQQIMWPDHCIQGSEGCELESGLQRRLKELGGKVKYIHKGGDEKIDSYSAFADNRYTKFTPLAQHLHANHISDIVIVGVVTELCVRATAIDARKFGFGVKIVREGVAAAKPEASEGTFSELAQWGCQIVSADEVKLS</sequence>
<dbReference type="InterPro" id="IPR052347">
    <property type="entry name" value="Isochorismatase_Nicotinamidase"/>
</dbReference>
<dbReference type="HOGENOM" id="CLU_068979_13_0_1"/>
<keyword evidence="2" id="KW-0662">Pyridine nucleotide biosynthesis</keyword>
<dbReference type="Pfam" id="PF00857">
    <property type="entry name" value="Isochorismatase"/>
    <property type="match status" value="1"/>
</dbReference>
<dbReference type="SUPFAM" id="SSF52499">
    <property type="entry name" value="Isochorismatase-like hydrolases"/>
    <property type="match status" value="1"/>
</dbReference>
<keyword evidence="10" id="KW-1185">Reference proteome</keyword>
<accession>A0A067M9K4</accession>
<dbReference type="PANTHER" id="PTHR11080">
    <property type="entry name" value="PYRAZINAMIDASE/NICOTINAMIDASE"/>
    <property type="match status" value="1"/>
</dbReference>
<evidence type="ECO:0000259" key="8">
    <source>
        <dbReference type="Pfam" id="PF00857"/>
    </source>
</evidence>
<dbReference type="GO" id="GO:0019363">
    <property type="term" value="P:pyridine nucleotide biosynthetic process"/>
    <property type="evidence" value="ECO:0007669"/>
    <property type="project" value="UniProtKB-KW"/>
</dbReference>